<dbReference type="GO" id="GO:0008270">
    <property type="term" value="F:zinc ion binding"/>
    <property type="evidence" value="ECO:0007669"/>
    <property type="project" value="InterPro"/>
</dbReference>
<keyword evidence="7" id="KW-0175">Coiled coil</keyword>
<evidence type="ECO:0000259" key="8">
    <source>
        <dbReference type="PROSITE" id="PS50048"/>
    </source>
</evidence>
<sequence>MLMQAQAEAAEKKRRRPALACEQCRRRKIRCDRDSPCGQCIKAQMPSCTYAPTHVPATKALRGKGQRAVGLGHSLRPLTAAEGDGDSCAAARLASSVSSPKTGSASDSSNVGWLVTRVQELEKKLDGVMKLEDKHGGALATPAISPASTVSKTRYFGSSHWLSVTDLLPREFALLGQDDAQTSNVYQQLVKCKTLARHIKQNRIRPLSSANIGKHIPPRQVADELVDNYVRTFEGVLRILHVPSFRADYQRYWESPGAANEAFVIQMQLCMALGSTLHDDLFSMRATAAQWVYEAQLWLLLPPEKSRLTFSGIQIMCLLVLAKSVCSAGQDLTWTMAGALVRQAMYMGLHRDPRQLGQMTRFRAEMRRRLWATVVELNFQSSFEAGGAPLLSSLEWDTLPPANLNDDQLSDDMDAADDDAMGPLADENAPTQTSVQIAIVKSLPLRLELLRNANDFRASQSYNEMLRHNSELTKACRELSQKLSSLQTKAQTCITAFHVSMAEMLLYRCFHALHQSVVSKSFDDQRFYFSRKMCLDSALKLLHIWGLAGPGCGVLDADLKRIFITGGGMFRYIPLQAVFFIAVELVHQNKGQGSSLGYLPSLGSSDLHALDAGLDEQQMQQAIVQATTESARACVQALQEPHDSADMQWDWMDDWAWDEAAGPWRPQWLAGSLDGMPQF</sequence>
<name>A0A2C5Y8I4_9HYPO</name>
<accession>A0A2C5Y8I4</accession>
<feature type="coiled-coil region" evidence="7">
    <location>
        <begin position="462"/>
        <end position="489"/>
    </location>
</feature>
<evidence type="ECO:0000256" key="5">
    <source>
        <dbReference type="ARBA" id="ARBA00023163"/>
    </source>
</evidence>
<evidence type="ECO:0000256" key="3">
    <source>
        <dbReference type="ARBA" id="ARBA00023015"/>
    </source>
</evidence>
<organism evidence="9 10">
    <name type="scientific">Ophiocordyceps australis</name>
    <dbReference type="NCBI Taxonomy" id="1399860"/>
    <lineage>
        <taxon>Eukaryota</taxon>
        <taxon>Fungi</taxon>
        <taxon>Dikarya</taxon>
        <taxon>Ascomycota</taxon>
        <taxon>Pezizomycotina</taxon>
        <taxon>Sordariomycetes</taxon>
        <taxon>Hypocreomycetidae</taxon>
        <taxon>Hypocreales</taxon>
        <taxon>Ophiocordycipitaceae</taxon>
        <taxon>Ophiocordyceps</taxon>
    </lineage>
</organism>
<dbReference type="SMART" id="SM00906">
    <property type="entry name" value="Fungal_trans"/>
    <property type="match status" value="1"/>
</dbReference>
<dbReference type="GO" id="GO:0005634">
    <property type="term" value="C:nucleus"/>
    <property type="evidence" value="ECO:0007669"/>
    <property type="project" value="TreeGrafter"/>
</dbReference>
<keyword evidence="10" id="KW-1185">Reference proteome</keyword>
<evidence type="ECO:0000313" key="10">
    <source>
        <dbReference type="Proteomes" id="UP000226192"/>
    </source>
</evidence>
<proteinExistence type="predicted"/>
<dbReference type="AlphaFoldDB" id="A0A2C5Y8I4"/>
<keyword evidence="3" id="KW-0805">Transcription regulation</keyword>
<dbReference type="GO" id="GO:0006351">
    <property type="term" value="P:DNA-templated transcription"/>
    <property type="evidence" value="ECO:0007669"/>
    <property type="project" value="InterPro"/>
</dbReference>
<protein>
    <recommendedName>
        <fullName evidence="8">Zn(2)-C6 fungal-type domain-containing protein</fullName>
    </recommendedName>
</protein>
<dbReference type="InterPro" id="IPR001138">
    <property type="entry name" value="Zn2Cys6_DnaBD"/>
</dbReference>
<dbReference type="GO" id="GO:0001228">
    <property type="term" value="F:DNA-binding transcription activator activity, RNA polymerase II-specific"/>
    <property type="evidence" value="ECO:0007669"/>
    <property type="project" value="TreeGrafter"/>
</dbReference>
<evidence type="ECO:0000256" key="6">
    <source>
        <dbReference type="ARBA" id="ARBA00023242"/>
    </source>
</evidence>
<evidence type="ECO:0000256" key="2">
    <source>
        <dbReference type="ARBA" id="ARBA00022833"/>
    </source>
</evidence>
<dbReference type="PROSITE" id="PS00463">
    <property type="entry name" value="ZN2_CY6_FUNGAL_1"/>
    <property type="match status" value="1"/>
</dbReference>
<keyword evidence="6" id="KW-0539">Nucleus</keyword>
<dbReference type="Proteomes" id="UP000226192">
    <property type="component" value="Unassembled WGS sequence"/>
</dbReference>
<evidence type="ECO:0000313" key="9">
    <source>
        <dbReference type="EMBL" id="PHH63750.1"/>
    </source>
</evidence>
<dbReference type="Pfam" id="PF04082">
    <property type="entry name" value="Fungal_trans"/>
    <property type="match status" value="1"/>
</dbReference>
<feature type="domain" description="Zn(2)-C6 fungal-type" evidence="8">
    <location>
        <begin position="20"/>
        <end position="50"/>
    </location>
</feature>
<dbReference type="Gene3D" id="4.10.240.10">
    <property type="entry name" value="Zn(2)-C6 fungal-type DNA-binding domain"/>
    <property type="match status" value="1"/>
</dbReference>
<dbReference type="EMBL" id="NJET01000043">
    <property type="protein sequence ID" value="PHH63750.1"/>
    <property type="molecule type" value="Genomic_DNA"/>
</dbReference>
<dbReference type="PANTHER" id="PTHR31944">
    <property type="entry name" value="HEME-RESPONSIVE ZINC FINGER TRANSCRIPTION FACTOR HAP1"/>
    <property type="match status" value="1"/>
</dbReference>
<gene>
    <name evidence="9" type="ORF">CDD81_5515</name>
</gene>
<evidence type="ECO:0000256" key="7">
    <source>
        <dbReference type="SAM" id="Coils"/>
    </source>
</evidence>
<dbReference type="InterPro" id="IPR036864">
    <property type="entry name" value="Zn2-C6_fun-type_DNA-bd_sf"/>
</dbReference>
<evidence type="ECO:0000256" key="4">
    <source>
        <dbReference type="ARBA" id="ARBA00023125"/>
    </source>
</evidence>
<keyword evidence="4" id="KW-0238">DNA-binding</keyword>
<comment type="caution">
    <text evidence="9">The sequence shown here is derived from an EMBL/GenBank/DDBJ whole genome shotgun (WGS) entry which is preliminary data.</text>
</comment>
<dbReference type="CDD" id="cd12148">
    <property type="entry name" value="fungal_TF_MHR"/>
    <property type="match status" value="1"/>
</dbReference>
<keyword evidence="1" id="KW-0479">Metal-binding</keyword>
<dbReference type="Pfam" id="PF00172">
    <property type="entry name" value="Zn_clus"/>
    <property type="match status" value="1"/>
</dbReference>
<keyword evidence="2" id="KW-0862">Zinc</keyword>
<dbReference type="SUPFAM" id="SSF57701">
    <property type="entry name" value="Zn2/Cys6 DNA-binding domain"/>
    <property type="match status" value="1"/>
</dbReference>
<keyword evidence="5" id="KW-0804">Transcription</keyword>
<reference evidence="9 10" key="1">
    <citation type="submission" date="2017-06" db="EMBL/GenBank/DDBJ databases">
        <title>Ant-infecting Ophiocordyceps genomes reveal a high diversity of potential behavioral manipulation genes and a possible major role for enterotoxins.</title>
        <authorList>
            <person name="De Bekker C."/>
            <person name="Evans H.C."/>
            <person name="Brachmann A."/>
            <person name="Hughes D.P."/>
        </authorList>
    </citation>
    <scope>NUCLEOTIDE SEQUENCE [LARGE SCALE GENOMIC DNA]</scope>
    <source>
        <strain evidence="9 10">Map64</strain>
    </source>
</reference>
<dbReference type="GO" id="GO:0000978">
    <property type="term" value="F:RNA polymerase II cis-regulatory region sequence-specific DNA binding"/>
    <property type="evidence" value="ECO:0007669"/>
    <property type="project" value="TreeGrafter"/>
</dbReference>
<dbReference type="InterPro" id="IPR051430">
    <property type="entry name" value="Fungal_TF_Env_Response"/>
</dbReference>
<dbReference type="CDD" id="cd00067">
    <property type="entry name" value="GAL4"/>
    <property type="match status" value="1"/>
</dbReference>
<evidence type="ECO:0000256" key="1">
    <source>
        <dbReference type="ARBA" id="ARBA00022723"/>
    </source>
</evidence>
<dbReference type="OrthoDB" id="4337792at2759"/>
<dbReference type="InterPro" id="IPR007219">
    <property type="entry name" value="XnlR_reg_dom"/>
</dbReference>
<dbReference type="PANTHER" id="PTHR31944:SF131">
    <property type="entry name" value="HEME-RESPONSIVE ZINC FINGER TRANSCRIPTION FACTOR HAP1"/>
    <property type="match status" value="1"/>
</dbReference>
<dbReference type="SMART" id="SM00066">
    <property type="entry name" value="GAL4"/>
    <property type="match status" value="1"/>
</dbReference>
<dbReference type="PROSITE" id="PS50048">
    <property type="entry name" value="ZN2_CY6_FUNGAL_2"/>
    <property type="match status" value="1"/>
</dbReference>